<name>A0ACB8U934_9APHY</name>
<dbReference type="EMBL" id="MU274906">
    <property type="protein sequence ID" value="KAI0090907.1"/>
    <property type="molecule type" value="Genomic_DNA"/>
</dbReference>
<sequence>MATTTTLASLQDKLALLSQEYQSLQIELSTVIDARQKLDAQLQENELVKKEFASLTPNNTVYKLVGPVLVPQDQAEAKSNIETRLDFIRGDVKRVEGQLKDLGDKSETKKLELVEVQTAIQQLQQGPSGAK</sequence>
<gene>
    <name evidence="1" type="ORF">BDY19DRAFT_663415</name>
</gene>
<comment type="caution">
    <text evidence="1">The sequence shown here is derived from an EMBL/GenBank/DDBJ whole genome shotgun (WGS) entry which is preliminary data.</text>
</comment>
<evidence type="ECO:0000313" key="1">
    <source>
        <dbReference type="EMBL" id="KAI0090907.1"/>
    </source>
</evidence>
<evidence type="ECO:0000313" key="2">
    <source>
        <dbReference type="Proteomes" id="UP001055072"/>
    </source>
</evidence>
<keyword evidence="2" id="KW-1185">Reference proteome</keyword>
<dbReference type="Proteomes" id="UP001055072">
    <property type="component" value="Unassembled WGS sequence"/>
</dbReference>
<organism evidence="1 2">
    <name type="scientific">Irpex rosettiformis</name>
    <dbReference type="NCBI Taxonomy" id="378272"/>
    <lineage>
        <taxon>Eukaryota</taxon>
        <taxon>Fungi</taxon>
        <taxon>Dikarya</taxon>
        <taxon>Basidiomycota</taxon>
        <taxon>Agaricomycotina</taxon>
        <taxon>Agaricomycetes</taxon>
        <taxon>Polyporales</taxon>
        <taxon>Irpicaceae</taxon>
        <taxon>Irpex</taxon>
    </lineage>
</organism>
<reference evidence="1" key="1">
    <citation type="journal article" date="2021" name="Environ. Microbiol.">
        <title>Gene family expansions and transcriptome signatures uncover fungal adaptations to wood decay.</title>
        <authorList>
            <person name="Hage H."/>
            <person name="Miyauchi S."/>
            <person name="Viragh M."/>
            <person name="Drula E."/>
            <person name="Min B."/>
            <person name="Chaduli D."/>
            <person name="Navarro D."/>
            <person name="Favel A."/>
            <person name="Norest M."/>
            <person name="Lesage-Meessen L."/>
            <person name="Balint B."/>
            <person name="Merenyi Z."/>
            <person name="de Eugenio L."/>
            <person name="Morin E."/>
            <person name="Martinez A.T."/>
            <person name="Baldrian P."/>
            <person name="Stursova M."/>
            <person name="Martinez M.J."/>
            <person name="Novotny C."/>
            <person name="Magnuson J.K."/>
            <person name="Spatafora J.W."/>
            <person name="Maurice S."/>
            <person name="Pangilinan J."/>
            <person name="Andreopoulos W."/>
            <person name="LaButti K."/>
            <person name="Hundley H."/>
            <person name="Na H."/>
            <person name="Kuo A."/>
            <person name="Barry K."/>
            <person name="Lipzen A."/>
            <person name="Henrissat B."/>
            <person name="Riley R."/>
            <person name="Ahrendt S."/>
            <person name="Nagy L.G."/>
            <person name="Grigoriev I.V."/>
            <person name="Martin F."/>
            <person name="Rosso M.N."/>
        </authorList>
    </citation>
    <scope>NUCLEOTIDE SEQUENCE</scope>
    <source>
        <strain evidence="1">CBS 384.51</strain>
    </source>
</reference>
<proteinExistence type="predicted"/>
<protein>
    <submittedName>
        <fullName evidence="1">Prefoldin subunit 6</fullName>
    </submittedName>
</protein>
<accession>A0ACB8U934</accession>